<proteinExistence type="predicted"/>
<dbReference type="EMBL" id="FTNO01000001">
    <property type="protein sequence ID" value="SIR19614.1"/>
    <property type="molecule type" value="Genomic_DNA"/>
</dbReference>
<organism evidence="2 3">
    <name type="scientific">Haladaptatus litoreus</name>
    <dbReference type="NCBI Taxonomy" id="553468"/>
    <lineage>
        <taxon>Archaea</taxon>
        <taxon>Methanobacteriati</taxon>
        <taxon>Methanobacteriota</taxon>
        <taxon>Stenosarchaea group</taxon>
        <taxon>Halobacteria</taxon>
        <taxon>Halobacteriales</taxon>
        <taxon>Haladaptataceae</taxon>
        <taxon>Haladaptatus</taxon>
    </lineage>
</organism>
<accession>A0A1N6YYE9</accession>
<keyword evidence="3" id="KW-1185">Reference proteome</keyword>
<sequence length="219" mass="23892">MSTTGSDVEIPSEAAAVARRYHRLERASSSAMAVLVASVVGLAILFFPLLIGLLVALVVIAMFRIPLFRSSGKIQLTSNAAPATVVAEFESATPPVLVLQWGIADSIHPTPDGATYDFSYLFGLRSVSMETKISSVTPVDNGSATELTLDITTNGQPWATYRITIHEPETETVVDVELIPERRFGLRRLPQWLVASYYRTDALSAQGYKVVERDESFSL</sequence>
<reference evidence="3" key="1">
    <citation type="submission" date="2017-01" db="EMBL/GenBank/DDBJ databases">
        <authorList>
            <person name="Varghese N."/>
            <person name="Submissions S."/>
        </authorList>
    </citation>
    <scope>NUCLEOTIDE SEQUENCE [LARGE SCALE GENOMIC DNA]</scope>
    <source>
        <strain evidence="3">CGMCC 1.7737</strain>
    </source>
</reference>
<keyword evidence="1" id="KW-0812">Transmembrane</keyword>
<evidence type="ECO:0000256" key="1">
    <source>
        <dbReference type="SAM" id="Phobius"/>
    </source>
</evidence>
<dbReference type="RefSeq" id="WP_076429733.1">
    <property type="nucleotide sequence ID" value="NZ_FTNO01000001.1"/>
</dbReference>
<dbReference type="Proteomes" id="UP000186914">
    <property type="component" value="Unassembled WGS sequence"/>
</dbReference>
<dbReference type="AlphaFoldDB" id="A0A1N6YYE9"/>
<gene>
    <name evidence="2" type="ORF">SAMN05421858_1781</name>
</gene>
<evidence type="ECO:0000313" key="3">
    <source>
        <dbReference type="Proteomes" id="UP000186914"/>
    </source>
</evidence>
<keyword evidence="1" id="KW-0472">Membrane</keyword>
<keyword evidence="1" id="KW-1133">Transmembrane helix</keyword>
<name>A0A1N6YYE9_9EURY</name>
<evidence type="ECO:0000313" key="2">
    <source>
        <dbReference type="EMBL" id="SIR19614.1"/>
    </source>
</evidence>
<feature type="transmembrane region" description="Helical" evidence="1">
    <location>
        <begin position="30"/>
        <end position="63"/>
    </location>
</feature>
<protein>
    <submittedName>
        <fullName evidence="2">Uncharacterized protein</fullName>
    </submittedName>
</protein>
<dbReference type="OrthoDB" id="269652at2157"/>